<dbReference type="GO" id="GO:0051276">
    <property type="term" value="P:chromosome organization"/>
    <property type="evidence" value="ECO:0007669"/>
    <property type="project" value="InterPro"/>
</dbReference>
<dbReference type="GO" id="GO:0051301">
    <property type="term" value="P:cell division"/>
    <property type="evidence" value="ECO:0007669"/>
    <property type="project" value="UniProtKB-KW"/>
</dbReference>
<dbReference type="FunFam" id="3.40.50.300:FF:000370">
    <property type="entry name" value="Structural maintenance of chromosomes 3"/>
    <property type="match status" value="1"/>
</dbReference>
<evidence type="ECO:0000256" key="3">
    <source>
        <dbReference type="ARBA" id="ARBA00022618"/>
    </source>
</evidence>
<dbReference type="PROSITE" id="PS51450">
    <property type="entry name" value="LRR"/>
    <property type="match status" value="1"/>
</dbReference>
<protein>
    <recommendedName>
        <fullName evidence="8">Structural maintenance of chromosomes protein</fullName>
    </recommendedName>
</protein>
<feature type="domain" description="SMC hinge" evidence="10">
    <location>
        <begin position="501"/>
        <end position="613"/>
    </location>
</feature>
<feature type="coiled-coil region" evidence="9">
    <location>
        <begin position="155"/>
        <end position="263"/>
    </location>
</feature>
<dbReference type="Gene3D" id="3.30.70.1620">
    <property type="match status" value="1"/>
</dbReference>
<dbReference type="FunFam" id="3.40.50.300:FF:000424">
    <property type="entry name" value="Structural maintenance of chromosomes 3"/>
    <property type="match status" value="1"/>
</dbReference>
<evidence type="ECO:0000256" key="9">
    <source>
        <dbReference type="SAM" id="Coils"/>
    </source>
</evidence>
<dbReference type="EMBL" id="JAEUBD010000983">
    <property type="protein sequence ID" value="KAH3669825.1"/>
    <property type="molecule type" value="Genomic_DNA"/>
</dbReference>
<evidence type="ECO:0000256" key="4">
    <source>
        <dbReference type="ARBA" id="ARBA00022776"/>
    </source>
</evidence>
<comment type="caution">
    <text evidence="11">The sequence shown here is derived from an EMBL/GenBank/DDBJ whole genome shotgun (WGS) entry which is preliminary data.</text>
</comment>
<sequence length="1179" mass="133604">MTIIDSFSPKHNVVVGRNGSGKSNFFAAIRFVLSDAYTNMTREERQSLIHEGSGTVMSAYVEIVFDNTDRRFPIDKDEVVIRRTIGMKKDDYSIDSKLATKSDITNLLESAGFSKSNPYYIVPQGRITSLTNAKDSERLQLLKEVAGARVFETKLKDSLKEMTNTNKKREQIEEMLRYIEGRLEDLDLEKNDLKEFEKLNNKKKSLEYNLYDRELTNLNDQIESLESDYAAALQDTSSLVGKLAEREKQAQSIEAQLAELTADLKLVDVDISENDAEIKDVLTSIGDTSARLKEADAETGFSGADIASQLEDLNALISQKEVEFGKCQPALKDASAKERAIKGKLDEMKQQQRSLLSKKGRFSQFRSKLERDEWLKSEIDNLTKSLESKKGDLAVYLKNKEEMESLAGNLASQLNVAKSADSLDAEMDSLDKELGRLKLEYNQLIDDRKQLWREESKLNSVIQTYETEKARAQQGVSETMDRSMALGLEAVQRIAKDLGLNGVYGTLGELINVSEKYKTAVEVIGGNSLFHIVVDTDRTATLIMEELIRQKAGRVTFMPLNRLNPKTPSYPDTSECVPLIKKIAFDEYLEPAVKQVFGKTVVCITLEKGAEISQAYKLNTITLDGDRCDRKGVLTGGFRDQTRSRVDCLKNLTKWKSEIFSAQQKLEEVKKQIADKDARVTNTSEELAAKRRELDAMFTRKESCLSAKSKLANEKSRYDQELGSLEGRIESLQTSIKLSEQQISEYQNELESEFKESNLSDTELQQLKKLEESISIAEQEYTQVSEQLNELELRASSLISELNGSLYPRLRQLSLRTSKSQENDDIKVKELEIRLQRLVETKEKLESSNSELLGKSKELKKQLESLEDQLQKLNESQRNLLRRLENYGKSSEKSLSRKVLLGNRRDEISRKIRDLGVLPEEAFTAYKDISSGEILNLLNEVTESLKQYSHVNKKALEQFLNFAKQRDSLVARKNELDDANESIEDLISVLERRKDDAIIRTFKEVSIGFTEVFEKLVPAGTGKLIIQKRSEKVGKGKIGFEQDSDDEEDAELVDQYVGISISVSFNSREDEQQRIEQLSGGQKSLCAIALILAIQKCDPAPFYLFDEIDANLDAQYRTSVSQIIHELSRNAQFICTTFRPEMLKVCDKYFGVMFNNKVSTVSEIDQADALGFVEGQQRR</sequence>
<dbReference type="Proteomes" id="UP000788993">
    <property type="component" value="Unassembled WGS sequence"/>
</dbReference>
<feature type="coiled-coil region" evidence="9">
    <location>
        <begin position="828"/>
        <end position="890"/>
    </location>
</feature>
<keyword evidence="12" id="KW-1185">Reference proteome</keyword>
<dbReference type="SUPFAM" id="SSF52540">
    <property type="entry name" value="P-loop containing nucleoside triphosphate hydrolases"/>
    <property type="match status" value="2"/>
</dbReference>
<feature type="coiled-coil region" evidence="9">
    <location>
        <begin position="420"/>
        <end position="447"/>
    </location>
</feature>
<keyword evidence="6 8" id="KW-0539">Nucleus</keyword>
<keyword evidence="4" id="KW-0498">Mitosis</keyword>
<keyword evidence="5 9" id="KW-0175">Coiled coil</keyword>
<dbReference type="Pfam" id="PF06470">
    <property type="entry name" value="SMC_hinge"/>
    <property type="match status" value="1"/>
</dbReference>
<keyword evidence="3" id="KW-0132">Cell division</keyword>
<dbReference type="SUPFAM" id="SSF75553">
    <property type="entry name" value="Smc hinge domain"/>
    <property type="match status" value="1"/>
</dbReference>
<dbReference type="InterPro" id="IPR036277">
    <property type="entry name" value="SMC_hinge_sf"/>
</dbReference>
<accession>A0A9P8PDS3</accession>
<evidence type="ECO:0000259" key="10">
    <source>
        <dbReference type="SMART" id="SM00968"/>
    </source>
</evidence>
<dbReference type="Pfam" id="PF02463">
    <property type="entry name" value="SMC_N"/>
    <property type="match status" value="1"/>
</dbReference>
<evidence type="ECO:0000256" key="8">
    <source>
        <dbReference type="PIRNR" id="PIRNR005719"/>
    </source>
</evidence>
<dbReference type="InterPro" id="IPR024704">
    <property type="entry name" value="SMC"/>
</dbReference>
<dbReference type="PIRSF" id="PIRSF005719">
    <property type="entry name" value="SMC"/>
    <property type="match status" value="1"/>
</dbReference>
<keyword evidence="7" id="KW-0131">Cell cycle</keyword>
<dbReference type="InterPro" id="IPR010935">
    <property type="entry name" value="SMC_hinge"/>
</dbReference>
<dbReference type="GO" id="GO:0005634">
    <property type="term" value="C:nucleus"/>
    <property type="evidence" value="ECO:0007669"/>
    <property type="project" value="UniProtKB-SubCell"/>
</dbReference>
<evidence type="ECO:0000256" key="5">
    <source>
        <dbReference type="ARBA" id="ARBA00023054"/>
    </source>
</evidence>
<evidence type="ECO:0000256" key="7">
    <source>
        <dbReference type="ARBA" id="ARBA00023306"/>
    </source>
</evidence>
<proteinExistence type="inferred from homology"/>
<dbReference type="PANTHER" id="PTHR43977">
    <property type="entry name" value="STRUCTURAL MAINTENANCE OF CHROMOSOMES PROTEIN 3"/>
    <property type="match status" value="1"/>
</dbReference>
<organism evidence="11 12">
    <name type="scientific">Ogataea polymorpha</name>
    <dbReference type="NCBI Taxonomy" id="460523"/>
    <lineage>
        <taxon>Eukaryota</taxon>
        <taxon>Fungi</taxon>
        <taxon>Dikarya</taxon>
        <taxon>Ascomycota</taxon>
        <taxon>Saccharomycotina</taxon>
        <taxon>Pichiomycetes</taxon>
        <taxon>Pichiales</taxon>
        <taxon>Pichiaceae</taxon>
        <taxon>Ogataea</taxon>
    </lineage>
</organism>
<dbReference type="SMART" id="SM00968">
    <property type="entry name" value="SMC_hinge"/>
    <property type="match status" value="1"/>
</dbReference>
<name>A0A9P8PDS3_9ASCO</name>
<evidence type="ECO:0000256" key="1">
    <source>
        <dbReference type="ARBA" id="ARBA00004123"/>
    </source>
</evidence>
<reference evidence="11" key="2">
    <citation type="submission" date="2021-01" db="EMBL/GenBank/DDBJ databases">
        <authorList>
            <person name="Schikora-Tamarit M.A."/>
        </authorList>
    </citation>
    <scope>NUCLEOTIDE SEQUENCE</scope>
    <source>
        <strain evidence="11">NCAIM Y.01608</strain>
    </source>
</reference>
<dbReference type="InterPro" id="IPR003395">
    <property type="entry name" value="RecF/RecN/SMC_N"/>
</dbReference>
<dbReference type="GO" id="GO:0016887">
    <property type="term" value="F:ATP hydrolysis activity"/>
    <property type="evidence" value="ECO:0007669"/>
    <property type="project" value="InterPro"/>
</dbReference>
<feature type="coiled-coil region" evidence="9">
    <location>
        <begin position="652"/>
        <end position="801"/>
    </location>
</feature>
<comment type="subcellular location">
    <subcellularLocation>
        <location evidence="1 8">Nucleus</location>
    </subcellularLocation>
</comment>
<dbReference type="InterPro" id="IPR001611">
    <property type="entry name" value="Leu-rich_rpt"/>
</dbReference>
<evidence type="ECO:0000313" key="12">
    <source>
        <dbReference type="Proteomes" id="UP000788993"/>
    </source>
</evidence>
<dbReference type="InterPro" id="IPR041741">
    <property type="entry name" value="SMC3_ABC_euk"/>
</dbReference>
<dbReference type="Gene3D" id="1.10.287.1490">
    <property type="match status" value="2"/>
</dbReference>
<evidence type="ECO:0000256" key="2">
    <source>
        <dbReference type="ARBA" id="ARBA00005917"/>
    </source>
</evidence>
<reference evidence="11" key="1">
    <citation type="journal article" date="2021" name="Open Biol.">
        <title>Shared evolutionary footprints suggest mitochondrial oxidative damage underlies multiple complex I losses in fungi.</title>
        <authorList>
            <person name="Schikora-Tamarit M.A."/>
            <person name="Marcet-Houben M."/>
            <person name="Nosek J."/>
            <person name="Gabaldon T."/>
        </authorList>
    </citation>
    <scope>NUCLEOTIDE SEQUENCE</scope>
    <source>
        <strain evidence="11">NCAIM Y.01608</strain>
    </source>
</reference>
<dbReference type="CDD" id="cd03272">
    <property type="entry name" value="ABC_SMC3_euk"/>
    <property type="match status" value="1"/>
</dbReference>
<dbReference type="GO" id="GO:0007059">
    <property type="term" value="P:chromosome segregation"/>
    <property type="evidence" value="ECO:0007669"/>
    <property type="project" value="UniProtKB-ARBA"/>
</dbReference>
<dbReference type="InterPro" id="IPR027417">
    <property type="entry name" value="P-loop_NTPase"/>
</dbReference>
<dbReference type="GO" id="GO:0005694">
    <property type="term" value="C:chromosome"/>
    <property type="evidence" value="ECO:0007669"/>
    <property type="project" value="InterPro"/>
</dbReference>
<gene>
    <name evidence="11" type="ORF">OGATHE_002637</name>
</gene>
<dbReference type="Gene3D" id="1.20.1060.20">
    <property type="match status" value="1"/>
</dbReference>
<dbReference type="GO" id="GO:0005524">
    <property type="term" value="F:ATP binding"/>
    <property type="evidence" value="ECO:0007669"/>
    <property type="project" value="InterPro"/>
</dbReference>
<evidence type="ECO:0000313" key="11">
    <source>
        <dbReference type="EMBL" id="KAH3669825.1"/>
    </source>
</evidence>
<dbReference type="AlphaFoldDB" id="A0A9P8PDS3"/>
<evidence type="ECO:0000256" key="6">
    <source>
        <dbReference type="ARBA" id="ARBA00023242"/>
    </source>
</evidence>
<dbReference type="Gene3D" id="3.40.50.300">
    <property type="entry name" value="P-loop containing nucleotide triphosphate hydrolases"/>
    <property type="match status" value="2"/>
</dbReference>
<comment type="similarity">
    <text evidence="2">Belongs to the SMC family. SMC3 subfamily.</text>
</comment>